<feature type="region of interest" description="Disordered" evidence="1">
    <location>
        <begin position="1"/>
        <end position="79"/>
    </location>
</feature>
<organism evidence="2 3">
    <name type="scientific">Marasmius oreades</name>
    <name type="common">fairy-ring Marasmius</name>
    <dbReference type="NCBI Taxonomy" id="181124"/>
    <lineage>
        <taxon>Eukaryota</taxon>
        <taxon>Fungi</taxon>
        <taxon>Dikarya</taxon>
        <taxon>Basidiomycota</taxon>
        <taxon>Agaricomycotina</taxon>
        <taxon>Agaricomycetes</taxon>
        <taxon>Agaricomycetidae</taxon>
        <taxon>Agaricales</taxon>
        <taxon>Marasmiineae</taxon>
        <taxon>Marasmiaceae</taxon>
        <taxon>Marasmius</taxon>
    </lineage>
</organism>
<dbReference type="Proteomes" id="UP001049176">
    <property type="component" value="Chromosome 1"/>
</dbReference>
<dbReference type="EMBL" id="CM032181">
    <property type="protein sequence ID" value="KAG7099365.1"/>
    <property type="molecule type" value="Genomic_DNA"/>
</dbReference>
<comment type="caution">
    <text evidence="2">The sequence shown here is derived from an EMBL/GenBank/DDBJ whole genome shotgun (WGS) entry which is preliminary data.</text>
</comment>
<evidence type="ECO:0008006" key="4">
    <source>
        <dbReference type="Google" id="ProtNLM"/>
    </source>
</evidence>
<evidence type="ECO:0000313" key="2">
    <source>
        <dbReference type="EMBL" id="KAG7099365.1"/>
    </source>
</evidence>
<dbReference type="PANTHER" id="PTHR36576">
    <property type="entry name" value="UPF0654 PROTEIN C11D3.01C-RELATED"/>
    <property type="match status" value="1"/>
</dbReference>
<dbReference type="OrthoDB" id="5419162at2759"/>
<accession>A0A9P7V310</accession>
<dbReference type="InterPro" id="IPR052670">
    <property type="entry name" value="UPF0654_domain"/>
</dbReference>
<feature type="compositionally biased region" description="Basic and acidic residues" evidence="1">
    <location>
        <begin position="58"/>
        <end position="71"/>
    </location>
</feature>
<dbReference type="RefSeq" id="XP_043015835.1">
    <property type="nucleotide sequence ID" value="XM_043147130.1"/>
</dbReference>
<name>A0A9P7V310_9AGAR</name>
<keyword evidence="3" id="KW-1185">Reference proteome</keyword>
<protein>
    <recommendedName>
        <fullName evidence="4">Conidiation-specific protein 6</fullName>
    </recommendedName>
</protein>
<reference evidence="2" key="1">
    <citation type="journal article" date="2021" name="Genome Biol. Evol.">
        <title>The assembled and annotated genome of the fairy-ring fungus Marasmius oreades.</title>
        <authorList>
            <person name="Hiltunen M."/>
            <person name="Ament-Velasquez S.L."/>
            <person name="Johannesson H."/>
        </authorList>
    </citation>
    <scope>NUCLEOTIDE SEQUENCE</scope>
    <source>
        <strain evidence="2">03SP1</strain>
    </source>
</reference>
<dbReference type="AlphaFoldDB" id="A0A9P7V310"/>
<dbReference type="Pfam" id="PF10346">
    <property type="entry name" value="Con-6"/>
    <property type="match status" value="1"/>
</dbReference>
<proteinExistence type="predicted"/>
<dbReference type="InterPro" id="IPR018824">
    <property type="entry name" value="Conidiation-specific_6"/>
</dbReference>
<evidence type="ECO:0000256" key="1">
    <source>
        <dbReference type="SAM" id="MobiDB-lite"/>
    </source>
</evidence>
<dbReference type="PANTHER" id="PTHR36576:SF1">
    <property type="entry name" value="UPF0654 PROTEIN C11D3.01C-RELATED"/>
    <property type="match status" value="1"/>
</dbReference>
<dbReference type="GO" id="GO:0005737">
    <property type="term" value="C:cytoplasm"/>
    <property type="evidence" value="ECO:0007669"/>
    <property type="project" value="TreeGrafter"/>
</dbReference>
<sequence length="79" mass="8768">MHRDLIASVSSEAAKEHARKILDQHGASTEPLPQSQKNPNPDPERVIAGYKTTLHNPRTSDEAKEKAERVLEQAGEDIQ</sequence>
<evidence type="ECO:0000313" key="3">
    <source>
        <dbReference type="Proteomes" id="UP001049176"/>
    </source>
</evidence>
<dbReference type="KEGG" id="more:E1B28_001221"/>
<gene>
    <name evidence="2" type="ORF">E1B28_001221</name>
</gene>
<dbReference type="GeneID" id="66070297"/>
<feature type="compositionally biased region" description="Basic and acidic residues" evidence="1">
    <location>
        <begin position="13"/>
        <end position="23"/>
    </location>
</feature>